<dbReference type="CDD" id="cd04301">
    <property type="entry name" value="NAT_SF"/>
    <property type="match status" value="1"/>
</dbReference>
<dbReference type="Gene3D" id="3.40.630.30">
    <property type="match status" value="1"/>
</dbReference>
<dbReference type="GeneID" id="5055217"/>
<protein>
    <submittedName>
        <fullName evidence="2">GNAT family N-acetyltransferase</fullName>
    </submittedName>
</protein>
<dbReference type="EMBL" id="JAAVJF010000003">
    <property type="protein sequence ID" value="NYR15837.1"/>
    <property type="molecule type" value="Genomic_DNA"/>
</dbReference>
<gene>
    <name evidence="2" type="ORF">HC235_07780</name>
</gene>
<dbReference type="RefSeq" id="WP_011899757.1">
    <property type="nucleotide sequence ID" value="NZ_JAAVJF010000003.1"/>
</dbReference>
<evidence type="ECO:0000313" key="2">
    <source>
        <dbReference type="EMBL" id="NYR15837.1"/>
    </source>
</evidence>
<comment type="caution">
    <text evidence="2">The sequence shown here is derived from an EMBL/GenBank/DDBJ whole genome shotgun (WGS) entry which is preliminary data.</text>
</comment>
<accession>A0A7L4PBL6</accession>
<keyword evidence="2" id="KW-0808">Transferase</keyword>
<dbReference type="SUPFAM" id="SSF55729">
    <property type="entry name" value="Acyl-CoA N-acyltransferases (Nat)"/>
    <property type="match status" value="1"/>
</dbReference>
<dbReference type="AlphaFoldDB" id="A0A7L4PBL6"/>
<dbReference type="PANTHER" id="PTHR43072:SF60">
    <property type="entry name" value="L-2,4-DIAMINOBUTYRIC ACID ACETYLTRANSFERASE"/>
    <property type="match status" value="1"/>
</dbReference>
<feature type="domain" description="N-acetyltransferase" evidence="1">
    <location>
        <begin position="2"/>
        <end position="146"/>
    </location>
</feature>
<dbReference type="PROSITE" id="PS51186">
    <property type="entry name" value="GNAT"/>
    <property type="match status" value="1"/>
</dbReference>
<organism evidence="2 3">
    <name type="scientific">Pyrobaculum arsenaticum</name>
    <dbReference type="NCBI Taxonomy" id="121277"/>
    <lineage>
        <taxon>Archaea</taxon>
        <taxon>Thermoproteota</taxon>
        <taxon>Thermoprotei</taxon>
        <taxon>Thermoproteales</taxon>
        <taxon>Thermoproteaceae</taxon>
        <taxon>Pyrobaculum</taxon>
    </lineage>
</organism>
<dbReference type="InterPro" id="IPR000182">
    <property type="entry name" value="GNAT_dom"/>
</dbReference>
<dbReference type="Pfam" id="PF00583">
    <property type="entry name" value="Acetyltransf_1"/>
    <property type="match status" value="1"/>
</dbReference>
<dbReference type="InterPro" id="IPR016181">
    <property type="entry name" value="Acyl_CoA_acyltransferase"/>
</dbReference>
<reference evidence="2 3" key="1">
    <citation type="journal article" date="2020" name="Nat. Commun.">
        <title>The structures of two archaeal type IV pili illuminate evolutionary relationships.</title>
        <authorList>
            <person name="Wang F."/>
            <person name="Baquero D.P."/>
            <person name="Su Z."/>
            <person name="Beltran L.C."/>
            <person name="Prangishvili D."/>
            <person name="Krupovic M."/>
            <person name="Egelman E.H."/>
        </authorList>
    </citation>
    <scope>NUCLEOTIDE SEQUENCE [LARGE SCALE GENOMIC DNA]</scope>
    <source>
        <strain evidence="2 3">2GA</strain>
    </source>
</reference>
<sequence>MLTFRKASEGDIPEIVSFTMDTWDWGDYIPEVIGRWVAEGRAYVAVLEGRIAAVAAMKLVGKSAYLQGLRVRPELRGRGIGEAMTRFLLDEARRAGASVATLLVAEWNTPSHGLVKKVGFKERMVIYGGRPAGGGTGRCLSGLEAYEAVAEALGRTRGYACLPDEPWVCTAVTPWDLLSRGRPCIGDALYVGRFSFGAAQGDPQTDVTSVDPGGYKQRYAPHILYATEL</sequence>
<dbReference type="OMA" id="CLPDEPW"/>
<keyword evidence="3" id="KW-1185">Reference proteome</keyword>
<evidence type="ECO:0000259" key="1">
    <source>
        <dbReference type="PROSITE" id="PS51186"/>
    </source>
</evidence>
<proteinExistence type="predicted"/>
<evidence type="ECO:0000313" key="3">
    <source>
        <dbReference type="Proteomes" id="UP000554766"/>
    </source>
</evidence>
<dbReference type="Proteomes" id="UP000554766">
    <property type="component" value="Unassembled WGS sequence"/>
</dbReference>
<dbReference type="GO" id="GO:0016747">
    <property type="term" value="F:acyltransferase activity, transferring groups other than amino-acyl groups"/>
    <property type="evidence" value="ECO:0007669"/>
    <property type="project" value="InterPro"/>
</dbReference>
<name>A0A7L4PBL6_9CREN</name>
<dbReference type="PANTHER" id="PTHR43072">
    <property type="entry name" value="N-ACETYLTRANSFERASE"/>
    <property type="match status" value="1"/>
</dbReference>